<dbReference type="Gene3D" id="3.90.550.10">
    <property type="entry name" value="Spore Coat Polysaccharide Biosynthesis Protein SpsA, Chain A"/>
    <property type="match status" value="1"/>
</dbReference>
<protein>
    <submittedName>
        <fullName evidence="3">Galactosyltransferase-related protein</fullName>
    </submittedName>
</protein>
<accession>A0AB39MR87</accession>
<keyword evidence="1" id="KW-0808">Transferase</keyword>
<sequence length="395" mass="44172">MTSEIAERLASELACGALLVVHEASQHVSHKMWEWCRAPYENMHRSLLTHGGPRIGKLVDVLGARPEDLGAYWAVASEIARELRQRPDFYRIMAEQARLVRTTARIAVHVGDAVPDEPAYRNPALPDILDAVGRAGPRPGPEGTQATIVIPFRAADAFCGRTRNLAACLAALADQTHTRSGYRIVLVESDDRPRWQHLFGGLVDTYLFARKAGRFNKSWAVNCGVVHGGGTDELVCVLDADILIDSDFVARNVARFDDDTLQGFWPYRSVLFADDGASRHAVASRCLQRLPDVRHELLRGTYLRRPPGGCVWLRRSLFDRIAGMDERFEGWGGEDNDFGWRAEAYGGMERFGDHLLHLHHRRGDRDFHDAVPASEAVPWCTWPADSAIGDLRKYT</sequence>
<gene>
    <name evidence="3" type="ORF">AB5J58_48630</name>
</gene>
<dbReference type="RefSeq" id="WP_369192337.1">
    <property type="nucleotide sequence ID" value="NZ_CP163431.1"/>
</dbReference>
<reference evidence="3" key="1">
    <citation type="submission" date="2024-07" db="EMBL/GenBank/DDBJ databases">
        <authorList>
            <person name="Yu S.T."/>
        </authorList>
    </citation>
    <scope>NUCLEOTIDE SEQUENCE</scope>
    <source>
        <strain evidence="3">R08</strain>
    </source>
</reference>
<keyword evidence="3" id="KW-0328">Glycosyltransferase</keyword>
<dbReference type="InterPro" id="IPR027791">
    <property type="entry name" value="Galactosyl_T_C"/>
</dbReference>
<name>A0AB39MR87_9ACTN</name>
<evidence type="ECO:0000256" key="1">
    <source>
        <dbReference type="ARBA" id="ARBA00022679"/>
    </source>
</evidence>
<evidence type="ECO:0000313" key="3">
    <source>
        <dbReference type="EMBL" id="XDQ07566.1"/>
    </source>
</evidence>
<proteinExistence type="predicted"/>
<dbReference type="AlphaFoldDB" id="A0AB39MR87"/>
<dbReference type="EMBL" id="CP163431">
    <property type="protein sequence ID" value="XDQ07566.1"/>
    <property type="molecule type" value="Genomic_DNA"/>
</dbReference>
<dbReference type="InterPro" id="IPR029044">
    <property type="entry name" value="Nucleotide-diphossugar_trans"/>
</dbReference>
<dbReference type="Pfam" id="PF02709">
    <property type="entry name" value="Glyco_transf_7C"/>
    <property type="match status" value="1"/>
</dbReference>
<organism evidence="3">
    <name type="scientific">Streptomyces sp. R08</name>
    <dbReference type="NCBI Taxonomy" id="3238624"/>
    <lineage>
        <taxon>Bacteria</taxon>
        <taxon>Bacillati</taxon>
        <taxon>Actinomycetota</taxon>
        <taxon>Actinomycetes</taxon>
        <taxon>Kitasatosporales</taxon>
        <taxon>Streptomycetaceae</taxon>
        <taxon>Streptomyces</taxon>
    </lineage>
</organism>
<feature type="domain" description="Galactosyltransferase C-terminal" evidence="2">
    <location>
        <begin position="308"/>
        <end position="351"/>
    </location>
</feature>
<dbReference type="SUPFAM" id="SSF53448">
    <property type="entry name" value="Nucleotide-diphospho-sugar transferases"/>
    <property type="match status" value="1"/>
</dbReference>
<evidence type="ECO:0000259" key="2">
    <source>
        <dbReference type="Pfam" id="PF02709"/>
    </source>
</evidence>
<dbReference type="GO" id="GO:0016757">
    <property type="term" value="F:glycosyltransferase activity"/>
    <property type="evidence" value="ECO:0007669"/>
    <property type="project" value="UniProtKB-KW"/>
</dbReference>